<accession>A0A4V0YE45</accession>
<keyword evidence="1" id="KW-0812">Transmembrane</keyword>
<keyword evidence="1" id="KW-1133">Transmembrane helix</keyword>
<proteinExistence type="predicted"/>
<feature type="transmembrane region" description="Helical" evidence="1">
    <location>
        <begin position="30"/>
        <end position="54"/>
    </location>
</feature>
<protein>
    <recommendedName>
        <fullName evidence="4">Integral membrane protein</fullName>
    </recommendedName>
</protein>
<feature type="transmembrane region" description="Helical" evidence="1">
    <location>
        <begin position="66"/>
        <end position="87"/>
    </location>
</feature>
<keyword evidence="3" id="KW-1185">Reference proteome</keyword>
<evidence type="ECO:0000313" key="2">
    <source>
        <dbReference type="EMBL" id="QAY62931.1"/>
    </source>
</evidence>
<organism evidence="2 3">
    <name type="scientific">Xylanimonas allomyrinae</name>
    <dbReference type="NCBI Taxonomy" id="2509459"/>
    <lineage>
        <taxon>Bacteria</taxon>
        <taxon>Bacillati</taxon>
        <taxon>Actinomycetota</taxon>
        <taxon>Actinomycetes</taxon>
        <taxon>Micrococcales</taxon>
        <taxon>Promicromonosporaceae</taxon>
        <taxon>Xylanimonas</taxon>
    </lineage>
</organism>
<keyword evidence="1" id="KW-0472">Membrane</keyword>
<evidence type="ECO:0008006" key="4">
    <source>
        <dbReference type="Google" id="ProtNLM"/>
    </source>
</evidence>
<gene>
    <name evidence="2" type="ORF">ET495_06400</name>
</gene>
<dbReference type="EMBL" id="CP035495">
    <property type="protein sequence ID" value="QAY62931.1"/>
    <property type="molecule type" value="Genomic_DNA"/>
</dbReference>
<dbReference type="KEGG" id="xyl:ET495_06400"/>
<feature type="transmembrane region" description="Helical" evidence="1">
    <location>
        <begin position="93"/>
        <end position="113"/>
    </location>
</feature>
<sequence length="119" mass="12801">MVLPLLLVLVALCLALAAWALVFVVRDRAVILRQLFGAAVVEAVLVVQAVVAGVRQATSGHAVDGPLFWGYVATALVLLPIAAAWAFAERTRWSSVVLMVASLTVGFLAFRMWQIWEAA</sequence>
<dbReference type="RefSeq" id="WP_129203548.1">
    <property type="nucleotide sequence ID" value="NZ_CP035495.1"/>
</dbReference>
<evidence type="ECO:0000256" key="1">
    <source>
        <dbReference type="SAM" id="Phobius"/>
    </source>
</evidence>
<reference evidence="2 3" key="1">
    <citation type="submission" date="2019-01" db="EMBL/GenBank/DDBJ databases">
        <title>Genome sequencing of strain 2JSPR-7.</title>
        <authorList>
            <person name="Heo J."/>
            <person name="Kim S.-J."/>
            <person name="Kim J.-S."/>
            <person name="Hong S.-B."/>
            <person name="Kwon S.-W."/>
        </authorList>
    </citation>
    <scope>NUCLEOTIDE SEQUENCE [LARGE SCALE GENOMIC DNA]</scope>
    <source>
        <strain evidence="2 3">2JSPR-7</strain>
    </source>
</reference>
<evidence type="ECO:0000313" key="3">
    <source>
        <dbReference type="Proteomes" id="UP000291758"/>
    </source>
</evidence>
<dbReference type="AlphaFoldDB" id="A0A4V0YE45"/>
<dbReference type="OrthoDB" id="5197832at2"/>
<dbReference type="Proteomes" id="UP000291758">
    <property type="component" value="Chromosome"/>
</dbReference>
<name>A0A4V0YE45_9MICO</name>